<dbReference type="PANTHER" id="PTHR24291">
    <property type="entry name" value="CYTOCHROME P450 FAMILY 4"/>
    <property type="match status" value="1"/>
</dbReference>
<dbReference type="PRINTS" id="PR00385">
    <property type="entry name" value="P450"/>
</dbReference>
<gene>
    <name evidence="8" type="ORF">MMAD_08810</name>
</gene>
<dbReference type="AlphaFoldDB" id="A0A7I7XA90"/>
<comment type="similarity">
    <text evidence="1">Belongs to the cytochrome P450 family.</text>
</comment>
<dbReference type="InterPro" id="IPR002401">
    <property type="entry name" value="Cyt_P450_E_grp-I"/>
</dbReference>
<dbReference type="InterPro" id="IPR001128">
    <property type="entry name" value="Cyt_P450"/>
</dbReference>
<keyword evidence="3 7" id="KW-0479">Metal-binding</keyword>
<dbReference type="GO" id="GO:0020037">
    <property type="term" value="F:heme binding"/>
    <property type="evidence" value="ECO:0007669"/>
    <property type="project" value="InterPro"/>
</dbReference>
<evidence type="ECO:0000256" key="3">
    <source>
        <dbReference type="ARBA" id="ARBA00022723"/>
    </source>
</evidence>
<dbReference type="Gene3D" id="1.10.630.10">
    <property type="entry name" value="Cytochrome P450"/>
    <property type="match status" value="1"/>
</dbReference>
<keyword evidence="9" id="KW-1185">Reference proteome</keyword>
<organism evidence="8 9">
    <name type="scientific">Mycolicibacterium madagascariense</name>
    <dbReference type="NCBI Taxonomy" id="212765"/>
    <lineage>
        <taxon>Bacteria</taxon>
        <taxon>Bacillati</taxon>
        <taxon>Actinomycetota</taxon>
        <taxon>Actinomycetes</taxon>
        <taxon>Mycobacteriales</taxon>
        <taxon>Mycobacteriaceae</taxon>
        <taxon>Mycolicibacterium</taxon>
    </lineage>
</organism>
<evidence type="ECO:0000313" key="8">
    <source>
        <dbReference type="EMBL" id="BBZ26586.1"/>
    </source>
</evidence>
<keyword evidence="5 7" id="KW-0408">Iron</keyword>
<evidence type="ECO:0000313" key="9">
    <source>
        <dbReference type="Proteomes" id="UP000466517"/>
    </source>
</evidence>
<accession>A0A7I7XA90</accession>
<dbReference type="KEGG" id="mmag:MMAD_08810"/>
<comment type="cofactor">
    <cofactor evidence="7">
        <name>heme</name>
        <dbReference type="ChEBI" id="CHEBI:30413"/>
    </cofactor>
</comment>
<dbReference type="PRINTS" id="PR00463">
    <property type="entry name" value="EP450I"/>
</dbReference>
<evidence type="ECO:0000256" key="1">
    <source>
        <dbReference type="ARBA" id="ARBA00010617"/>
    </source>
</evidence>
<evidence type="ECO:0000256" key="7">
    <source>
        <dbReference type="PIRSR" id="PIRSR602401-1"/>
    </source>
</evidence>
<keyword evidence="6" id="KW-0503">Monooxygenase</keyword>
<feature type="binding site" description="axial binding residue" evidence="7">
    <location>
        <position position="404"/>
    </location>
    <ligand>
        <name>heme</name>
        <dbReference type="ChEBI" id="CHEBI:30413"/>
    </ligand>
    <ligandPart>
        <name>Fe</name>
        <dbReference type="ChEBI" id="CHEBI:18248"/>
    </ligandPart>
</feature>
<proteinExistence type="inferred from homology"/>
<evidence type="ECO:0000256" key="6">
    <source>
        <dbReference type="ARBA" id="ARBA00023033"/>
    </source>
</evidence>
<reference evidence="8 9" key="1">
    <citation type="journal article" date="2019" name="Emerg. Microbes Infect.">
        <title>Comprehensive subspecies identification of 175 nontuberculous mycobacteria species based on 7547 genomic profiles.</title>
        <authorList>
            <person name="Matsumoto Y."/>
            <person name="Kinjo T."/>
            <person name="Motooka D."/>
            <person name="Nabeya D."/>
            <person name="Jung N."/>
            <person name="Uechi K."/>
            <person name="Horii T."/>
            <person name="Iida T."/>
            <person name="Fujita J."/>
            <person name="Nakamura S."/>
        </authorList>
    </citation>
    <scope>NUCLEOTIDE SEQUENCE [LARGE SCALE GENOMIC DNA]</scope>
    <source>
        <strain evidence="8 9">JCM 13574</strain>
    </source>
</reference>
<dbReference type="InterPro" id="IPR036396">
    <property type="entry name" value="Cyt_P450_sf"/>
</dbReference>
<dbReference type="Proteomes" id="UP000466517">
    <property type="component" value="Chromosome"/>
</dbReference>
<dbReference type="InterPro" id="IPR050196">
    <property type="entry name" value="Cytochrome_P450_Monoox"/>
</dbReference>
<dbReference type="RefSeq" id="WP_163733040.1">
    <property type="nucleotide sequence ID" value="NZ_AP022610.1"/>
</dbReference>
<evidence type="ECO:0000256" key="2">
    <source>
        <dbReference type="ARBA" id="ARBA00022617"/>
    </source>
</evidence>
<dbReference type="GO" id="GO:0005506">
    <property type="term" value="F:iron ion binding"/>
    <property type="evidence" value="ECO:0007669"/>
    <property type="project" value="InterPro"/>
</dbReference>
<evidence type="ECO:0000256" key="5">
    <source>
        <dbReference type="ARBA" id="ARBA00023004"/>
    </source>
</evidence>
<sequence>MVTTDTQALPLVPRNPLSLRQLLAATREFHTGGEVLSAAGGPVTRIQFGPAWLMPPIVLVTSPEGIGDLLARNHVFGERCIVHDEVRHLAGDSLWVLPNERWVPRKRALQPVFTQHNVRRFGGHMSRAARALVDDWRAAGLQTGLDVDLDLACRRVTMQSLGRSILGLDLNERGDEIARSMHVASSYAADRALRPARTPRWLPTPRRRRARAAVATMLAVADEMLQACRADPTRDAPLVHALAAATDPETGERLSDRDICNDLLIFMLAGHDTTATALTHALWQLGRHPDVQDRLAAEVAELGDRELTPDDVPRLRYTRQVLDESLRLCPPAAGVGRLAVRDLAIGGYRVRAGSIVAVGIQAVHRDPALWRDPLAFDPDRFAADASATRSRWQFVPFAGGPRSCIGEHFALLETTLALATIVAATRIEARSDDFPVEVPYTTVAKGPIPVHVRPRTPPTPCS</sequence>
<keyword evidence="2 7" id="KW-0349">Heme</keyword>
<keyword evidence="4" id="KW-0560">Oxidoreductase</keyword>
<protein>
    <submittedName>
        <fullName evidence="8">Cytochrome P450</fullName>
    </submittedName>
</protein>
<dbReference type="PANTHER" id="PTHR24291:SF50">
    <property type="entry name" value="BIFUNCTIONAL ALBAFLAVENONE MONOOXYGENASE_TERPENE SYNTHASE"/>
    <property type="match status" value="1"/>
</dbReference>
<name>A0A7I7XA90_9MYCO</name>
<dbReference type="GO" id="GO:0004497">
    <property type="term" value="F:monooxygenase activity"/>
    <property type="evidence" value="ECO:0007669"/>
    <property type="project" value="UniProtKB-KW"/>
</dbReference>
<dbReference type="GO" id="GO:0016705">
    <property type="term" value="F:oxidoreductase activity, acting on paired donors, with incorporation or reduction of molecular oxygen"/>
    <property type="evidence" value="ECO:0007669"/>
    <property type="project" value="InterPro"/>
</dbReference>
<dbReference type="EMBL" id="AP022610">
    <property type="protein sequence ID" value="BBZ26586.1"/>
    <property type="molecule type" value="Genomic_DNA"/>
</dbReference>
<dbReference type="Pfam" id="PF00067">
    <property type="entry name" value="p450"/>
    <property type="match status" value="1"/>
</dbReference>
<dbReference type="SUPFAM" id="SSF48264">
    <property type="entry name" value="Cytochrome P450"/>
    <property type="match status" value="1"/>
</dbReference>
<evidence type="ECO:0000256" key="4">
    <source>
        <dbReference type="ARBA" id="ARBA00023002"/>
    </source>
</evidence>